<dbReference type="AlphaFoldDB" id="A0AA88PPR3"/>
<sequence>MGNTKKGGVGEEAGVRHLLSLSMRELRRTPEFPLLMPALKRMKDCTKVPPLLSLCSVSGSASLLLPSSTPRPSQSSSGEDAHQRLVDILLLQKSEKTSV</sequence>
<accession>A0AA88PPR3</accession>
<organism evidence="1 2">
    <name type="scientific">Cirrhinus molitorella</name>
    <name type="common">mud carp</name>
    <dbReference type="NCBI Taxonomy" id="172907"/>
    <lineage>
        <taxon>Eukaryota</taxon>
        <taxon>Metazoa</taxon>
        <taxon>Chordata</taxon>
        <taxon>Craniata</taxon>
        <taxon>Vertebrata</taxon>
        <taxon>Euteleostomi</taxon>
        <taxon>Actinopterygii</taxon>
        <taxon>Neopterygii</taxon>
        <taxon>Teleostei</taxon>
        <taxon>Ostariophysi</taxon>
        <taxon>Cypriniformes</taxon>
        <taxon>Cyprinidae</taxon>
        <taxon>Labeoninae</taxon>
        <taxon>Labeonini</taxon>
        <taxon>Cirrhinus</taxon>
    </lineage>
</organism>
<gene>
    <name evidence="1" type="ORF">Q8A67_011831</name>
</gene>
<protein>
    <submittedName>
        <fullName evidence="1">Uncharacterized protein</fullName>
    </submittedName>
</protein>
<dbReference type="Proteomes" id="UP001187343">
    <property type="component" value="Unassembled WGS sequence"/>
</dbReference>
<name>A0AA88PPR3_9TELE</name>
<dbReference type="EMBL" id="JAUYZG010000011">
    <property type="protein sequence ID" value="KAK2894602.1"/>
    <property type="molecule type" value="Genomic_DNA"/>
</dbReference>
<reference evidence="1" key="1">
    <citation type="submission" date="2023-08" db="EMBL/GenBank/DDBJ databases">
        <title>Chromosome-level Genome Assembly of mud carp (Cirrhinus molitorella).</title>
        <authorList>
            <person name="Liu H."/>
        </authorList>
    </citation>
    <scope>NUCLEOTIDE SEQUENCE</scope>
    <source>
        <strain evidence="1">Prfri</strain>
        <tissue evidence="1">Muscle</tissue>
    </source>
</reference>
<proteinExistence type="predicted"/>
<evidence type="ECO:0000313" key="2">
    <source>
        <dbReference type="Proteomes" id="UP001187343"/>
    </source>
</evidence>
<keyword evidence="2" id="KW-1185">Reference proteome</keyword>
<comment type="caution">
    <text evidence="1">The sequence shown here is derived from an EMBL/GenBank/DDBJ whole genome shotgun (WGS) entry which is preliminary data.</text>
</comment>
<evidence type="ECO:0000313" key="1">
    <source>
        <dbReference type="EMBL" id="KAK2894602.1"/>
    </source>
</evidence>